<dbReference type="GO" id="GO:0005198">
    <property type="term" value="F:structural molecule activity"/>
    <property type="evidence" value="ECO:0007669"/>
    <property type="project" value="InterPro"/>
</dbReference>
<comment type="caution">
    <text evidence="1">The sequence shown here is derived from an EMBL/GenBank/DDBJ whole genome shotgun (WGS) entry which is preliminary data.</text>
</comment>
<evidence type="ECO:0000313" key="1">
    <source>
        <dbReference type="EMBL" id="MTV50355.1"/>
    </source>
</evidence>
<organism evidence="1 2">
    <name type="scientific">Heliobacterium mobile</name>
    <name type="common">Heliobacillus mobilis</name>
    <dbReference type="NCBI Taxonomy" id="28064"/>
    <lineage>
        <taxon>Bacteria</taxon>
        <taxon>Bacillati</taxon>
        <taxon>Bacillota</taxon>
        <taxon>Clostridia</taxon>
        <taxon>Eubacteriales</taxon>
        <taxon>Heliobacteriaceae</taxon>
        <taxon>Heliobacterium</taxon>
    </lineage>
</organism>
<keyword evidence="2" id="KW-1185">Reference proteome</keyword>
<protein>
    <submittedName>
        <fullName evidence="1">Phage tail protein</fullName>
    </submittedName>
</protein>
<gene>
    <name evidence="1" type="ORF">GJ688_15400</name>
</gene>
<dbReference type="RefSeq" id="WP_155477442.1">
    <property type="nucleotide sequence ID" value="NZ_WNKU01000023.1"/>
</dbReference>
<dbReference type="OrthoDB" id="73314at2"/>
<dbReference type="PANTHER" id="PTHR38009">
    <property type="entry name" value="CONSERVED HYPOTHETICAL PHAGE TAIL PROTEIN"/>
    <property type="match status" value="1"/>
</dbReference>
<dbReference type="EMBL" id="WNKU01000023">
    <property type="protein sequence ID" value="MTV50355.1"/>
    <property type="molecule type" value="Genomic_DNA"/>
</dbReference>
<dbReference type="PANTHER" id="PTHR38009:SF1">
    <property type="entry name" value="CONSERVED HYPOTHETICAL PHAGE TAIL PROTEIN"/>
    <property type="match status" value="1"/>
</dbReference>
<dbReference type="NCBIfam" id="TIGR02241">
    <property type="entry name" value="conserved hypothetical phage tail region protein"/>
    <property type="match status" value="1"/>
</dbReference>
<proteinExistence type="predicted"/>
<name>A0A6I3SNS5_HELMO</name>
<dbReference type="InterPro" id="IPR010667">
    <property type="entry name" value="Phage_T4_Gp19"/>
</dbReference>
<dbReference type="AlphaFoldDB" id="A0A6I3SNS5"/>
<dbReference type="Proteomes" id="UP000430670">
    <property type="component" value="Unassembled WGS sequence"/>
</dbReference>
<dbReference type="Pfam" id="PF06841">
    <property type="entry name" value="Phage_T4_gp19"/>
    <property type="match status" value="1"/>
</dbReference>
<dbReference type="InterPro" id="IPR011747">
    <property type="entry name" value="CHP02241"/>
</dbReference>
<accession>A0A6I3SNS5</accession>
<sequence length="153" mass="17282">MGGKTQSSQKSDQQVTAVFRFWVELDGVLVGGFSEVTGLESRLETEEYREGGLNDYVHVLPKGKRNTPLVFKRGITKSSALWDWYMCEQKDPKKRKNGSVILLSYAGEEVCRWNFFDSYPVRWSGPDLKSDGNAVAVEAIEIVHKGLKVTFTQ</sequence>
<reference evidence="1 2" key="1">
    <citation type="submission" date="2019-11" db="EMBL/GenBank/DDBJ databases">
        <title>Whole-genome sequence of a the green, strictly anaerobic photosynthetic bacterium Heliobacillus mobilis DSM 6151.</title>
        <authorList>
            <person name="Kyndt J.A."/>
            <person name="Meyer T.E."/>
        </authorList>
    </citation>
    <scope>NUCLEOTIDE SEQUENCE [LARGE SCALE GENOMIC DNA]</scope>
    <source>
        <strain evidence="1 2">DSM 6151</strain>
    </source>
</reference>
<evidence type="ECO:0000313" key="2">
    <source>
        <dbReference type="Proteomes" id="UP000430670"/>
    </source>
</evidence>